<feature type="transmembrane region" description="Helical" evidence="1">
    <location>
        <begin position="69"/>
        <end position="90"/>
    </location>
</feature>
<keyword evidence="3" id="KW-1185">Reference proteome</keyword>
<feature type="transmembrane region" description="Helical" evidence="1">
    <location>
        <begin position="146"/>
        <end position="167"/>
    </location>
</feature>
<feature type="transmembrane region" description="Helical" evidence="1">
    <location>
        <begin position="96"/>
        <end position="116"/>
    </location>
</feature>
<feature type="transmembrane region" description="Helical" evidence="1">
    <location>
        <begin position="27"/>
        <end position="57"/>
    </location>
</feature>
<dbReference type="Proteomes" id="UP000054770">
    <property type="component" value="Unassembled WGS sequence"/>
</dbReference>
<organism evidence="2 3">
    <name type="scientific">Caballeronia choica</name>
    <dbReference type="NCBI Taxonomy" id="326476"/>
    <lineage>
        <taxon>Bacteria</taxon>
        <taxon>Pseudomonadati</taxon>
        <taxon>Pseudomonadota</taxon>
        <taxon>Betaproteobacteria</taxon>
        <taxon>Burkholderiales</taxon>
        <taxon>Burkholderiaceae</taxon>
        <taxon>Caballeronia</taxon>
    </lineage>
</organism>
<dbReference type="InterPro" id="IPR009476">
    <property type="entry name" value="DUF1097"/>
</dbReference>
<dbReference type="Pfam" id="PF06496">
    <property type="entry name" value="DUF1097"/>
    <property type="match status" value="1"/>
</dbReference>
<protein>
    <recommendedName>
        <fullName evidence="4">DUF1097 domain-containing protein</fullName>
    </recommendedName>
</protein>
<keyword evidence="1" id="KW-1133">Transmembrane helix</keyword>
<sequence>MSEDQMSQAAPAEAPAVRSNAACGGQFAATVVFVSLVAALAAQASAIMSLPVWMMFIGWTTFGSGRGSVRAGSVAICCLLIGYLLGMAGFAGVGHLAPVLGVFALPVVVFLLVVVAMLAQLTLLNSIVGYFLGMTAYFASGLRPDAAAFFSLATAGLIGAAAGWVLIAGPRLVSRSR</sequence>
<keyword evidence="1" id="KW-0812">Transmembrane</keyword>
<dbReference type="RefSeq" id="WP_160110075.1">
    <property type="nucleotide sequence ID" value="NZ_FCON02000081.1"/>
</dbReference>
<evidence type="ECO:0000313" key="2">
    <source>
        <dbReference type="EMBL" id="SAL78924.1"/>
    </source>
</evidence>
<keyword evidence="1" id="KW-0472">Membrane</keyword>
<gene>
    <name evidence="2" type="ORF">AWB68_05524</name>
</gene>
<dbReference type="EMBL" id="FCON02000081">
    <property type="protein sequence ID" value="SAL78924.1"/>
    <property type="molecule type" value="Genomic_DNA"/>
</dbReference>
<accession>A0A158KCZ3</accession>
<evidence type="ECO:0000256" key="1">
    <source>
        <dbReference type="SAM" id="Phobius"/>
    </source>
</evidence>
<comment type="caution">
    <text evidence="2">The sequence shown here is derived from an EMBL/GenBank/DDBJ whole genome shotgun (WGS) entry which is preliminary data.</text>
</comment>
<dbReference type="AlphaFoldDB" id="A0A158KCZ3"/>
<name>A0A158KCZ3_9BURK</name>
<evidence type="ECO:0008006" key="4">
    <source>
        <dbReference type="Google" id="ProtNLM"/>
    </source>
</evidence>
<evidence type="ECO:0000313" key="3">
    <source>
        <dbReference type="Proteomes" id="UP000054770"/>
    </source>
</evidence>
<reference evidence="2" key="1">
    <citation type="submission" date="2016-01" db="EMBL/GenBank/DDBJ databases">
        <authorList>
            <person name="Peeters C."/>
        </authorList>
    </citation>
    <scope>NUCLEOTIDE SEQUENCE [LARGE SCALE GENOMIC DNA]</scope>
    <source>
        <strain evidence="2">LMG 22940</strain>
    </source>
</reference>
<proteinExistence type="predicted"/>